<evidence type="ECO:0000259" key="2">
    <source>
        <dbReference type="PROSITE" id="PS50287"/>
    </source>
</evidence>
<dbReference type="PROSITE" id="PS50287">
    <property type="entry name" value="SRCR_2"/>
    <property type="match status" value="1"/>
</dbReference>
<organism evidence="3 4">
    <name type="scientific">Metarhizium album (strain ARSEF 1941)</name>
    <dbReference type="NCBI Taxonomy" id="1081103"/>
    <lineage>
        <taxon>Eukaryota</taxon>
        <taxon>Fungi</taxon>
        <taxon>Dikarya</taxon>
        <taxon>Ascomycota</taxon>
        <taxon>Pezizomycotina</taxon>
        <taxon>Sordariomycetes</taxon>
        <taxon>Hypocreomycetidae</taxon>
        <taxon>Hypocreales</taxon>
        <taxon>Clavicipitaceae</taxon>
        <taxon>Metarhizium</taxon>
    </lineage>
</organism>
<dbReference type="EMBL" id="AZHE01000040">
    <property type="protein sequence ID" value="KHN94166.1"/>
    <property type="molecule type" value="Genomic_DNA"/>
</dbReference>
<feature type="domain" description="SRCR" evidence="2">
    <location>
        <begin position="217"/>
        <end position="272"/>
    </location>
</feature>
<keyword evidence="3" id="KW-0675">Receptor</keyword>
<feature type="compositionally biased region" description="Basic and acidic residues" evidence="1">
    <location>
        <begin position="58"/>
        <end position="77"/>
    </location>
</feature>
<accession>A0A0B2WE82</accession>
<gene>
    <name evidence="3" type="ORF">MAM_08006</name>
</gene>
<dbReference type="RefSeq" id="XP_040675232.1">
    <property type="nucleotide sequence ID" value="XM_040826804.1"/>
</dbReference>
<feature type="region of interest" description="Disordered" evidence="1">
    <location>
        <begin position="28"/>
        <end position="94"/>
    </location>
</feature>
<keyword evidence="4" id="KW-1185">Reference proteome</keyword>
<dbReference type="Proteomes" id="UP000030816">
    <property type="component" value="Unassembled WGS sequence"/>
</dbReference>
<dbReference type="AlphaFoldDB" id="A0A0B2WE82"/>
<evidence type="ECO:0000313" key="3">
    <source>
        <dbReference type="EMBL" id="KHN94166.1"/>
    </source>
</evidence>
<dbReference type="HOGENOM" id="CLU_1023372_0_0_1"/>
<feature type="region of interest" description="Disordered" evidence="1">
    <location>
        <begin position="124"/>
        <end position="180"/>
    </location>
</feature>
<sequence length="272" mass="28661">MNNFGVIELASAKTTSAPGWAYVPDTAMGPGSAGMQPANRKRARNPTGGGPSLGDLTARQETKMRKEVEALERDGSKDNTIPLPAKGGRTQTKFTPNVRKVMQSQKTFANHLDDYLALQALEAQPSSNASKRPAAGKRDTATSTPKNSTHDDDVVMADDLPPVLPPPFKAPPAPHPGDDDPLLVSRVPEMPAPAVVVSRDVGGRGRQISEEGVLRGLRVLGTRQVFKVRDQGLCVGLLGDTWGGVCDSPWAVSCGLRIALSPAVTMALAAGN</sequence>
<dbReference type="OrthoDB" id="74807at2759"/>
<evidence type="ECO:0000313" key="4">
    <source>
        <dbReference type="Proteomes" id="UP000030816"/>
    </source>
</evidence>
<proteinExistence type="predicted"/>
<dbReference type="GO" id="GO:0016020">
    <property type="term" value="C:membrane"/>
    <property type="evidence" value="ECO:0007669"/>
    <property type="project" value="InterPro"/>
</dbReference>
<feature type="compositionally biased region" description="Pro residues" evidence="1">
    <location>
        <begin position="162"/>
        <end position="175"/>
    </location>
</feature>
<protein>
    <submittedName>
        <fullName evidence="3">Speract/scavenger receptor</fullName>
    </submittedName>
</protein>
<reference evidence="3 4" key="1">
    <citation type="journal article" date="2014" name="Proc. Natl. Acad. Sci. U.S.A.">
        <title>Trajectory and genomic determinants of fungal-pathogen speciation and host adaptation.</title>
        <authorList>
            <person name="Hu X."/>
            <person name="Xiao G."/>
            <person name="Zheng P."/>
            <person name="Shang Y."/>
            <person name="Su Y."/>
            <person name="Zhang X."/>
            <person name="Liu X."/>
            <person name="Zhan S."/>
            <person name="St Leger R.J."/>
            <person name="Wang C."/>
        </authorList>
    </citation>
    <scope>NUCLEOTIDE SEQUENCE [LARGE SCALE GENOMIC DNA]</scope>
    <source>
        <strain evidence="3 4">ARSEF 1941</strain>
    </source>
</reference>
<comment type="caution">
    <text evidence="3">The sequence shown here is derived from an EMBL/GenBank/DDBJ whole genome shotgun (WGS) entry which is preliminary data.</text>
</comment>
<dbReference type="GeneID" id="63742461"/>
<name>A0A0B2WE82_METAS</name>
<evidence type="ECO:0000256" key="1">
    <source>
        <dbReference type="SAM" id="MobiDB-lite"/>
    </source>
</evidence>
<dbReference type="STRING" id="1081103.A0A0B2WE82"/>
<dbReference type="InterPro" id="IPR001190">
    <property type="entry name" value="SRCR"/>
</dbReference>